<reference evidence="3" key="1">
    <citation type="submission" date="2020-05" db="EMBL/GenBank/DDBJ databases">
        <authorList>
            <person name="Chiriac C."/>
            <person name="Salcher M."/>
            <person name="Ghai R."/>
            <person name="Kavagutti S V."/>
        </authorList>
    </citation>
    <scope>NUCLEOTIDE SEQUENCE</scope>
</reference>
<dbReference type="GO" id="GO:0016491">
    <property type="term" value="F:oxidoreductase activity"/>
    <property type="evidence" value="ECO:0007669"/>
    <property type="project" value="UniProtKB-KW"/>
</dbReference>
<evidence type="ECO:0000313" key="3">
    <source>
        <dbReference type="EMBL" id="CAB4536821.1"/>
    </source>
</evidence>
<keyword evidence="1" id="KW-0560">Oxidoreductase</keyword>
<accession>A0A6J6BCX1</accession>
<gene>
    <name evidence="3" type="ORF">UFOPK1446_00188</name>
</gene>
<feature type="domain" description="Pyrroline-5-carboxylate reductase catalytic N-terminal" evidence="2">
    <location>
        <begin position="4"/>
        <end position="81"/>
    </location>
</feature>
<sequence length="199" mass="20755">MEFTIVGAGQVGRSLESALTTLGHQVRLARRAPEADNEVALAGSAQGCDAVILATPFVATGEIVPQLGIGQGQLVIDATNPFGRAWPAGFSTADFSSGGEFVQSLIPQGHVVKCFNVIGYEHMDRPQFAGVAPFMPVCGNDAEAKEGVLALAATMGFDAHDIGDLSKAALVENMGLLWGALRDVQGARNFAFGLLRGQN</sequence>
<organism evidence="3">
    <name type="scientific">freshwater metagenome</name>
    <dbReference type="NCBI Taxonomy" id="449393"/>
    <lineage>
        <taxon>unclassified sequences</taxon>
        <taxon>metagenomes</taxon>
        <taxon>ecological metagenomes</taxon>
    </lineage>
</organism>
<protein>
    <submittedName>
        <fullName evidence="3">Unannotated protein</fullName>
    </submittedName>
</protein>
<dbReference type="EMBL" id="CAEZSO010000022">
    <property type="protein sequence ID" value="CAB4536821.1"/>
    <property type="molecule type" value="Genomic_DNA"/>
</dbReference>
<dbReference type="SUPFAM" id="SSF51735">
    <property type="entry name" value="NAD(P)-binding Rossmann-fold domains"/>
    <property type="match status" value="1"/>
</dbReference>
<evidence type="ECO:0000259" key="2">
    <source>
        <dbReference type="Pfam" id="PF03807"/>
    </source>
</evidence>
<proteinExistence type="predicted"/>
<dbReference type="AlphaFoldDB" id="A0A6J6BCX1"/>
<name>A0A6J6BCX1_9ZZZZ</name>
<dbReference type="PANTHER" id="PTHR14239">
    <property type="entry name" value="DUDULIN-RELATED"/>
    <property type="match status" value="1"/>
</dbReference>
<dbReference type="Pfam" id="PF03807">
    <property type="entry name" value="F420_oxidored"/>
    <property type="match status" value="1"/>
</dbReference>
<dbReference type="InterPro" id="IPR051267">
    <property type="entry name" value="STEAP_metalloreductase"/>
</dbReference>
<dbReference type="InterPro" id="IPR036291">
    <property type="entry name" value="NAD(P)-bd_dom_sf"/>
</dbReference>
<dbReference type="Gene3D" id="3.40.50.720">
    <property type="entry name" value="NAD(P)-binding Rossmann-like Domain"/>
    <property type="match status" value="1"/>
</dbReference>
<evidence type="ECO:0000256" key="1">
    <source>
        <dbReference type="ARBA" id="ARBA00023002"/>
    </source>
</evidence>
<dbReference type="InterPro" id="IPR028939">
    <property type="entry name" value="P5C_Rdtase_cat_N"/>
</dbReference>